<dbReference type="PANTHER" id="PTHR47691:SF3">
    <property type="entry name" value="HTH-TYPE TRANSCRIPTIONAL REGULATOR RV0890C-RELATED"/>
    <property type="match status" value="1"/>
</dbReference>
<gene>
    <name evidence="2" type="ORF">B0I31_12729</name>
</gene>
<feature type="domain" description="HTH cro/C1-type" evidence="1">
    <location>
        <begin position="25"/>
        <end position="80"/>
    </location>
</feature>
<dbReference type="Gene3D" id="1.25.40.10">
    <property type="entry name" value="Tetratricopeptide repeat domain"/>
    <property type="match status" value="2"/>
</dbReference>
<dbReference type="InterPro" id="IPR027417">
    <property type="entry name" value="P-loop_NTPase"/>
</dbReference>
<organism evidence="2 3">
    <name type="scientific">Saccharothrix carnea</name>
    <dbReference type="NCBI Taxonomy" id="1280637"/>
    <lineage>
        <taxon>Bacteria</taxon>
        <taxon>Bacillati</taxon>
        <taxon>Actinomycetota</taxon>
        <taxon>Actinomycetes</taxon>
        <taxon>Pseudonocardiales</taxon>
        <taxon>Pseudonocardiaceae</taxon>
        <taxon>Saccharothrix</taxon>
    </lineage>
</organism>
<dbReference type="PRINTS" id="PR00364">
    <property type="entry name" value="DISEASERSIST"/>
</dbReference>
<keyword evidence="3" id="KW-1185">Reference proteome</keyword>
<dbReference type="PANTHER" id="PTHR47691">
    <property type="entry name" value="REGULATOR-RELATED"/>
    <property type="match status" value="1"/>
</dbReference>
<dbReference type="GO" id="GO:0003677">
    <property type="term" value="F:DNA binding"/>
    <property type="evidence" value="ECO:0007669"/>
    <property type="project" value="InterPro"/>
</dbReference>
<dbReference type="InterPro" id="IPR003593">
    <property type="entry name" value="AAA+_ATPase"/>
</dbReference>
<dbReference type="PROSITE" id="PS50943">
    <property type="entry name" value="HTH_CROC1"/>
    <property type="match status" value="1"/>
</dbReference>
<dbReference type="Gene3D" id="1.10.10.10">
    <property type="entry name" value="Winged helix-like DNA-binding domain superfamily/Winged helix DNA-binding domain"/>
    <property type="match status" value="1"/>
</dbReference>
<dbReference type="SUPFAM" id="SSF48452">
    <property type="entry name" value="TPR-like"/>
    <property type="match status" value="1"/>
</dbReference>
<dbReference type="CDD" id="cd00093">
    <property type="entry name" value="HTH_XRE"/>
    <property type="match status" value="1"/>
</dbReference>
<protein>
    <submittedName>
        <fullName evidence="2">NB-ARC domain-containing protein</fullName>
    </submittedName>
</protein>
<evidence type="ECO:0000313" key="2">
    <source>
        <dbReference type="EMBL" id="PSL45252.1"/>
    </source>
</evidence>
<dbReference type="InterPro" id="IPR041664">
    <property type="entry name" value="AAA_16"/>
</dbReference>
<dbReference type="SUPFAM" id="SSF52540">
    <property type="entry name" value="P-loop containing nucleoside triphosphate hydrolases"/>
    <property type="match status" value="1"/>
</dbReference>
<dbReference type="SMART" id="SM00382">
    <property type="entry name" value="AAA"/>
    <property type="match status" value="1"/>
</dbReference>
<dbReference type="Pfam" id="PF13191">
    <property type="entry name" value="AAA_16"/>
    <property type="match status" value="1"/>
</dbReference>
<name>A0A2P8HGA0_SACCR</name>
<dbReference type="Gene3D" id="1.10.260.40">
    <property type="entry name" value="lambda repressor-like DNA-binding domains"/>
    <property type="match status" value="1"/>
</dbReference>
<evidence type="ECO:0000259" key="1">
    <source>
        <dbReference type="PROSITE" id="PS50943"/>
    </source>
</evidence>
<comment type="caution">
    <text evidence="2">The sequence shown here is derived from an EMBL/GenBank/DDBJ whole genome shotgun (WGS) entry which is preliminary data.</text>
</comment>
<sequence>MVVAGRPRGRWHYCRSVGMTFGELLRAHRLRVRLTQEELAEGSGVSVRAISDMERGRAKGPQRRTVEALAGVLSLAEQEIGELLDAAKQGRARRAVSPATPSALPPDVADLTGREGELAELAAVAEGTRTTSVVVVHGPPGAGKTALAVRAAYRLASRFADGCFFFNLRGMDVRPVHPSEVVHRMLSALGVPEKEIPAGEAERSDLYRARLRERSTLLVLDNASDEAQVRPLLATGSGSLVVVTSRLVLGGLEASRRLGLDVLDPGESFDLLGAIAGRARVGAEPVAAARVAKLCGHLPLALRIAGNRLASRPKWTIGHLAGQLVDERRRLSALTAGDLRVRTAFEMSYRQLGAKAAVLFRRLSLVPGADFGPDVAAALADVDRFAAEDTLEELVDMSLLDTAEVPGRYVFHDLIRVFAGERLADEEPAPVVGQARRRMVDWLLGTAVRAAGFFGPDARTTPSGLLGSQEDADAWLTAEAGNWLGAMRWAGANGLHAEVLRLATAMHWYSDQRGRAETWVEVFTAGVAAARALGSVRDEAVQLNFLTWTLSVLMRRFPEALALHEQAWRASVAAGDVVEQGWAVHYRSVSELRTGRLEEAQVSARRAQELFRRAEFGLGEQISLSCLALVLDGLARHEEAVRVHRELLANVRSGRLELAPVMATEMSATLLVRTAQSLVRLARWPEVLAAADEALELLRAAPAPSSLCDARYLRGLALHRLGDAEAARAELVLAAALADEHRHHRLAVVLGALADVQDDLGDPVEAGVSRDRAAAAESADR</sequence>
<evidence type="ECO:0000313" key="3">
    <source>
        <dbReference type="Proteomes" id="UP000241118"/>
    </source>
</evidence>
<dbReference type="GO" id="GO:0043531">
    <property type="term" value="F:ADP binding"/>
    <property type="evidence" value="ECO:0007669"/>
    <property type="project" value="InterPro"/>
</dbReference>
<dbReference type="OrthoDB" id="7628974at2"/>
<dbReference type="Pfam" id="PF13560">
    <property type="entry name" value="HTH_31"/>
    <property type="match status" value="1"/>
</dbReference>
<dbReference type="AlphaFoldDB" id="A0A2P8HGA0"/>
<accession>A0A2P8HGA0</accession>
<dbReference type="EMBL" id="PYAX01000027">
    <property type="protein sequence ID" value="PSL45252.1"/>
    <property type="molecule type" value="Genomic_DNA"/>
</dbReference>
<dbReference type="InterPro" id="IPR036388">
    <property type="entry name" value="WH-like_DNA-bd_sf"/>
</dbReference>
<dbReference type="InterPro" id="IPR001387">
    <property type="entry name" value="Cro/C1-type_HTH"/>
</dbReference>
<dbReference type="SMART" id="SM00530">
    <property type="entry name" value="HTH_XRE"/>
    <property type="match status" value="1"/>
</dbReference>
<reference evidence="2 3" key="1">
    <citation type="submission" date="2018-03" db="EMBL/GenBank/DDBJ databases">
        <title>Genomic Encyclopedia of Type Strains, Phase III (KMG-III): the genomes of soil and plant-associated and newly described type strains.</title>
        <authorList>
            <person name="Whitman W."/>
        </authorList>
    </citation>
    <scope>NUCLEOTIDE SEQUENCE [LARGE SCALE GENOMIC DNA]</scope>
    <source>
        <strain evidence="2 3">CGMCC 4.7097</strain>
    </source>
</reference>
<dbReference type="Gene3D" id="3.40.50.300">
    <property type="entry name" value="P-loop containing nucleotide triphosphate hydrolases"/>
    <property type="match status" value="1"/>
</dbReference>
<dbReference type="InterPro" id="IPR010982">
    <property type="entry name" value="Lambda_DNA-bd_dom_sf"/>
</dbReference>
<dbReference type="InterPro" id="IPR011990">
    <property type="entry name" value="TPR-like_helical_dom_sf"/>
</dbReference>
<proteinExistence type="predicted"/>
<dbReference type="Proteomes" id="UP000241118">
    <property type="component" value="Unassembled WGS sequence"/>
</dbReference>
<dbReference type="SUPFAM" id="SSF47413">
    <property type="entry name" value="lambda repressor-like DNA-binding domains"/>
    <property type="match status" value="1"/>
</dbReference>